<comment type="caution">
    <text evidence="1">The sequence shown here is derived from an EMBL/GenBank/DDBJ whole genome shotgun (WGS) entry which is preliminary data.</text>
</comment>
<dbReference type="InterPro" id="IPR027417">
    <property type="entry name" value="P-loop_NTPase"/>
</dbReference>
<evidence type="ECO:0008006" key="3">
    <source>
        <dbReference type="Google" id="ProtNLM"/>
    </source>
</evidence>
<accession>A0A1L9B1T2</accession>
<dbReference type="AlphaFoldDB" id="A0A1L9B1T2"/>
<dbReference type="Gene3D" id="3.40.50.300">
    <property type="entry name" value="P-loop containing nucleotide triphosphate hydrolases"/>
    <property type="match status" value="1"/>
</dbReference>
<protein>
    <recommendedName>
        <fullName evidence="3">NACHT domain-containing protein</fullName>
    </recommendedName>
</protein>
<evidence type="ECO:0000313" key="1">
    <source>
        <dbReference type="EMBL" id="OJH36200.1"/>
    </source>
</evidence>
<proteinExistence type="predicted"/>
<dbReference type="EMBL" id="MPIN01000011">
    <property type="protein sequence ID" value="OJH36200.1"/>
    <property type="molecule type" value="Genomic_DNA"/>
</dbReference>
<dbReference type="Proteomes" id="UP000182229">
    <property type="component" value="Unassembled WGS sequence"/>
</dbReference>
<organism evidence="1 2">
    <name type="scientific">Cystobacter ferrugineus</name>
    <dbReference type="NCBI Taxonomy" id="83449"/>
    <lineage>
        <taxon>Bacteria</taxon>
        <taxon>Pseudomonadati</taxon>
        <taxon>Myxococcota</taxon>
        <taxon>Myxococcia</taxon>
        <taxon>Myxococcales</taxon>
        <taxon>Cystobacterineae</taxon>
        <taxon>Archangiaceae</taxon>
        <taxon>Cystobacter</taxon>
    </lineage>
</organism>
<keyword evidence="2" id="KW-1185">Reference proteome</keyword>
<reference evidence="1 2" key="2">
    <citation type="submission" date="2016-12" db="EMBL/GenBank/DDBJ databases">
        <title>Draft Genome Sequence of Cystobacter ferrugineus Strain Cbfe23.</title>
        <authorList>
            <person name="Akbar S."/>
            <person name="Dowd S.E."/>
            <person name="Stevens D.C."/>
        </authorList>
    </citation>
    <scope>NUCLEOTIDE SEQUENCE [LARGE SCALE GENOMIC DNA]</scope>
    <source>
        <strain evidence="1 2">Cbfe23</strain>
    </source>
</reference>
<gene>
    <name evidence="1" type="ORF">BON30_34125</name>
</gene>
<evidence type="ECO:0000313" key="2">
    <source>
        <dbReference type="Proteomes" id="UP000182229"/>
    </source>
</evidence>
<sequence>MHAYARNFLERYGNIKVLNMDQPVPLRDIYVAAQAIPPRAMKSFSSVEELHKLFLLRGKRLSWPKARPGSRTDCLEHANKSRFLNVLGCPGAGKSTFLRRLGLEALLPRRTWSACLLGSLGIRPGLDDSAPSQYEHDCLPVLIELRRFRTNAIDLVLLIQNELATCGLPESGELARALLEEGRLLLLLDGVDEVPDCQLDKAISHMSDFVDHYSGNRFVISCRTAFYKGYFSRFEDVLLSDFDDQQVTSFVQNWFRSDTDRQCQLAEEFLKTLGEPANTSAKELAHTPLLLTFLCLTYDDRQRLPANRSELYRQALEILMERWAASKRVHHEPVYRELHARMEVQMLAEIAAPAFHDNRYFFTRRELTDSITHFLREELNAPKHLNGDQVLQAIEVQQGLIVQRAQDAWSFSHLTLQEYLTAIWHEDPQRLAELVRTHLFDARWREVFILLAGVVRQADDLLLRMQQTAEKHLGNAVRLVRWASSKHVPLDDAEQTAARRAFAMALAFDISQAIDLDRLLAEELDPNLKCDFAVSFMLNRLEARGLDFDFNLVRDLVCDLGASHALSYDFNLDCGCIWAQAKGRAREFFVRHAWRLLNAFAVLASSQVLSGKWDEVEPRVRVLRHQLSWNASFHDVFKTWRQLLGLFVKTLQLPPEPRELVEGRARLEKYLSACQLIVHCKNAAMRVITEVS</sequence>
<dbReference type="PANTHER" id="PTHR46844:SF1">
    <property type="entry name" value="SLR5058 PROTEIN"/>
    <property type="match status" value="1"/>
</dbReference>
<dbReference type="PANTHER" id="PTHR46844">
    <property type="entry name" value="SLR5058 PROTEIN"/>
    <property type="match status" value="1"/>
</dbReference>
<reference evidence="2" key="1">
    <citation type="submission" date="2016-11" db="EMBL/GenBank/DDBJ databases">
        <authorList>
            <person name="Shukria A."/>
            <person name="Stevens D.C."/>
        </authorList>
    </citation>
    <scope>NUCLEOTIDE SEQUENCE [LARGE SCALE GENOMIC DNA]</scope>
    <source>
        <strain evidence="2">Cbfe23</strain>
    </source>
</reference>
<dbReference type="STRING" id="83449.BON30_34125"/>
<dbReference type="SUPFAM" id="SSF52540">
    <property type="entry name" value="P-loop containing nucleoside triphosphate hydrolases"/>
    <property type="match status" value="1"/>
</dbReference>
<name>A0A1L9B1T2_9BACT</name>